<dbReference type="EMBL" id="WBVO01000006">
    <property type="protein sequence ID" value="KAB2809953.1"/>
    <property type="molecule type" value="Genomic_DNA"/>
</dbReference>
<dbReference type="AlphaFoldDB" id="A0A6N6RGS9"/>
<dbReference type="RefSeq" id="WP_151667453.1">
    <property type="nucleotide sequence ID" value="NZ_WBVO01000006.1"/>
</dbReference>
<reference evidence="1 2" key="1">
    <citation type="submission" date="2019-09" db="EMBL/GenBank/DDBJ databases">
        <title>Genomes of family Cryomorphaceae.</title>
        <authorList>
            <person name="Bowman J.P."/>
        </authorList>
    </citation>
    <scope>NUCLEOTIDE SEQUENCE [LARGE SCALE GENOMIC DNA]</scope>
    <source>
        <strain evidence="1 2">LMG 25704</strain>
    </source>
</reference>
<proteinExistence type="predicted"/>
<name>A0A6N6RGS9_9FLAO</name>
<keyword evidence="2" id="KW-1185">Reference proteome</keyword>
<accession>A0A6N6RGS9</accession>
<comment type="caution">
    <text evidence="1">The sequence shown here is derived from an EMBL/GenBank/DDBJ whole genome shotgun (WGS) entry which is preliminary data.</text>
</comment>
<protein>
    <recommendedName>
        <fullName evidence="3">Lipoprotein</fullName>
    </recommendedName>
</protein>
<gene>
    <name evidence="1" type="ORF">F8C67_08720</name>
</gene>
<evidence type="ECO:0000313" key="1">
    <source>
        <dbReference type="EMBL" id="KAB2809953.1"/>
    </source>
</evidence>
<organism evidence="1 2">
    <name type="scientific">Phaeocystidibacter luteus</name>
    <dbReference type="NCBI Taxonomy" id="911197"/>
    <lineage>
        <taxon>Bacteria</taxon>
        <taxon>Pseudomonadati</taxon>
        <taxon>Bacteroidota</taxon>
        <taxon>Flavobacteriia</taxon>
        <taxon>Flavobacteriales</taxon>
        <taxon>Phaeocystidibacteraceae</taxon>
        <taxon>Phaeocystidibacter</taxon>
    </lineage>
</organism>
<dbReference type="Proteomes" id="UP000468650">
    <property type="component" value="Unassembled WGS sequence"/>
</dbReference>
<sequence>MRILLLTAVFALTACGTYTGLSKETETVIATRFCECMESSLPELDEYSMQSFEYAATHEEELWEEFHQNMLLALRGEDSATYLKNMTELFDEFDMDEYIEACGETLLEQYPILDSLEDQQLVDLFKYRMPKDCRFTRAIIEAYEYHEM</sequence>
<evidence type="ECO:0008006" key="3">
    <source>
        <dbReference type="Google" id="ProtNLM"/>
    </source>
</evidence>
<evidence type="ECO:0000313" key="2">
    <source>
        <dbReference type="Proteomes" id="UP000468650"/>
    </source>
</evidence>
<dbReference type="PROSITE" id="PS51257">
    <property type="entry name" value="PROKAR_LIPOPROTEIN"/>
    <property type="match status" value="1"/>
</dbReference>